<dbReference type="RefSeq" id="WP_349214408.1">
    <property type="nucleotide sequence ID" value="NZ_JBBMFA010000037.1"/>
</dbReference>
<dbReference type="Pfam" id="PF05698">
    <property type="entry name" value="Trigger_C"/>
    <property type="match status" value="1"/>
</dbReference>
<evidence type="ECO:0000256" key="3">
    <source>
        <dbReference type="ARBA" id="ARBA00023110"/>
    </source>
</evidence>
<evidence type="ECO:0000256" key="6">
    <source>
        <dbReference type="SAM" id="MobiDB-lite"/>
    </source>
</evidence>
<comment type="caution">
    <text evidence="9">The sequence shown here is derived from an EMBL/GenBank/DDBJ whole genome shotgun (WGS) entry which is preliminary data.</text>
</comment>
<evidence type="ECO:0000256" key="1">
    <source>
        <dbReference type="ARBA" id="ARBA00000971"/>
    </source>
</evidence>
<name>A0ABV1GC74_9FIRM</name>
<dbReference type="Pfam" id="PF00254">
    <property type="entry name" value="FKBP_C"/>
    <property type="match status" value="1"/>
</dbReference>
<dbReference type="Gene3D" id="1.10.3120.10">
    <property type="entry name" value="Trigger factor, C-terminal domain"/>
    <property type="match status" value="1"/>
</dbReference>
<evidence type="ECO:0000256" key="5">
    <source>
        <dbReference type="PROSITE-ProRule" id="PRU00277"/>
    </source>
</evidence>
<evidence type="ECO:0000256" key="2">
    <source>
        <dbReference type="ARBA" id="ARBA00013194"/>
    </source>
</evidence>
<dbReference type="GO" id="GO:0003755">
    <property type="term" value="F:peptidyl-prolyl cis-trans isomerase activity"/>
    <property type="evidence" value="ECO:0007669"/>
    <property type="project" value="UniProtKB-EC"/>
</dbReference>
<dbReference type="InterPro" id="IPR046357">
    <property type="entry name" value="PPIase_dom_sf"/>
</dbReference>
<proteinExistence type="predicted"/>
<sequence length="379" mass="40778">MKKLLSLSIVLALCASLMAGCSGAASSSSSSSASSTASSDSTSSDLPEVDFSAGLTADGLLEGVTALDYVTLPEDYDHISLPADVTTATDEDIQASIDSLLAGFASYEQLTDVEVKEGDTVNIDYVGSVDGVEFDGGSTQGNGTNVVAGSTNYIDDFLTQIIGHKPGETFDVNVTFPDPYENNPDLAGKDAVFKTTINYVQGEEIMPEVTDDFVNENLSSTYGWTTVEEMRAGIAENLVESQRGSYISDYIFENSQVSEVPESVVTFVENTLSNNYISMANQYGMKLEDFLSYMGADSLETMLEQNHDAIVQQAEQMMILQAVSEKAAIEVTKEDVMSVAGLTEETYNQVLEVYGEPYMYMSTRTSLASSYLLDNAVEA</sequence>
<evidence type="ECO:0000256" key="4">
    <source>
        <dbReference type="ARBA" id="ARBA00023235"/>
    </source>
</evidence>
<dbReference type="InterPro" id="IPR027304">
    <property type="entry name" value="Trigger_fact/SurA_dom_sf"/>
</dbReference>
<dbReference type="SUPFAM" id="SSF109998">
    <property type="entry name" value="Triger factor/SurA peptide-binding domain-like"/>
    <property type="match status" value="1"/>
</dbReference>
<dbReference type="SUPFAM" id="SSF54534">
    <property type="entry name" value="FKBP-like"/>
    <property type="match status" value="1"/>
</dbReference>
<keyword evidence="4 5" id="KW-0413">Isomerase</keyword>
<accession>A0ABV1GC74</accession>
<keyword evidence="10" id="KW-1185">Reference proteome</keyword>
<keyword evidence="3 5" id="KW-0697">Rotamase</keyword>
<dbReference type="PROSITE" id="PS50059">
    <property type="entry name" value="FKBP_PPIASE"/>
    <property type="match status" value="1"/>
</dbReference>
<dbReference type="InterPro" id="IPR001179">
    <property type="entry name" value="PPIase_FKBP_dom"/>
</dbReference>
<feature type="signal peptide" evidence="7">
    <location>
        <begin position="1"/>
        <end position="24"/>
    </location>
</feature>
<reference evidence="9 10" key="1">
    <citation type="submission" date="2024-03" db="EMBL/GenBank/DDBJ databases">
        <title>Human intestinal bacterial collection.</title>
        <authorList>
            <person name="Pauvert C."/>
            <person name="Hitch T.C.A."/>
            <person name="Clavel T."/>
        </authorList>
    </citation>
    <scope>NUCLEOTIDE SEQUENCE [LARGE SCALE GENOMIC DNA]</scope>
    <source>
        <strain evidence="9 10">CLA-JM-H11</strain>
    </source>
</reference>
<dbReference type="EC" id="5.2.1.8" evidence="2 5"/>
<dbReference type="Gene3D" id="3.10.50.40">
    <property type="match status" value="1"/>
</dbReference>
<protein>
    <recommendedName>
        <fullName evidence="2 5">peptidylprolyl isomerase</fullName>
        <ecNumber evidence="2 5">5.2.1.8</ecNumber>
    </recommendedName>
</protein>
<evidence type="ECO:0000259" key="8">
    <source>
        <dbReference type="PROSITE" id="PS50059"/>
    </source>
</evidence>
<evidence type="ECO:0000313" key="10">
    <source>
        <dbReference type="Proteomes" id="UP001477672"/>
    </source>
</evidence>
<dbReference type="InterPro" id="IPR008880">
    <property type="entry name" value="Trigger_fac_C"/>
</dbReference>
<organism evidence="9 10">
    <name type="scientific">Ruthenibacterium intestinale</name>
    <dbReference type="NCBI Taxonomy" id="3133163"/>
    <lineage>
        <taxon>Bacteria</taxon>
        <taxon>Bacillati</taxon>
        <taxon>Bacillota</taxon>
        <taxon>Clostridia</taxon>
        <taxon>Eubacteriales</taxon>
        <taxon>Oscillospiraceae</taxon>
        <taxon>Ruthenibacterium</taxon>
    </lineage>
</organism>
<comment type="catalytic activity">
    <reaction evidence="1 5">
        <text>[protein]-peptidylproline (omega=180) = [protein]-peptidylproline (omega=0)</text>
        <dbReference type="Rhea" id="RHEA:16237"/>
        <dbReference type="Rhea" id="RHEA-COMP:10747"/>
        <dbReference type="Rhea" id="RHEA-COMP:10748"/>
        <dbReference type="ChEBI" id="CHEBI:83833"/>
        <dbReference type="ChEBI" id="CHEBI:83834"/>
        <dbReference type="EC" id="5.2.1.8"/>
    </reaction>
</comment>
<feature type="domain" description="PPIase FKBP-type" evidence="8">
    <location>
        <begin position="118"/>
        <end position="180"/>
    </location>
</feature>
<feature type="region of interest" description="Disordered" evidence="6">
    <location>
        <begin position="25"/>
        <end position="46"/>
    </location>
</feature>
<dbReference type="Proteomes" id="UP001477672">
    <property type="component" value="Unassembled WGS sequence"/>
</dbReference>
<dbReference type="EMBL" id="JBBMFA010000037">
    <property type="protein sequence ID" value="MEQ2519133.1"/>
    <property type="molecule type" value="Genomic_DNA"/>
</dbReference>
<dbReference type="PROSITE" id="PS51257">
    <property type="entry name" value="PROKAR_LIPOPROTEIN"/>
    <property type="match status" value="1"/>
</dbReference>
<gene>
    <name evidence="9" type="ORF">WMO24_01580</name>
</gene>
<evidence type="ECO:0000313" key="9">
    <source>
        <dbReference type="EMBL" id="MEQ2519133.1"/>
    </source>
</evidence>
<evidence type="ECO:0000256" key="7">
    <source>
        <dbReference type="SAM" id="SignalP"/>
    </source>
</evidence>
<dbReference type="InterPro" id="IPR037041">
    <property type="entry name" value="Trigger_fac_C_sf"/>
</dbReference>
<keyword evidence="7" id="KW-0732">Signal</keyword>
<feature type="chain" id="PRO_5045964009" description="peptidylprolyl isomerase" evidence="7">
    <location>
        <begin position="25"/>
        <end position="379"/>
    </location>
</feature>